<feature type="transmembrane region" description="Helical" evidence="7">
    <location>
        <begin position="243"/>
        <end position="263"/>
    </location>
</feature>
<evidence type="ECO:0000256" key="6">
    <source>
        <dbReference type="ARBA" id="ARBA00023136"/>
    </source>
</evidence>
<feature type="transmembrane region" description="Helical" evidence="7">
    <location>
        <begin position="186"/>
        <end position="205"/>
    </location>
</feature>
<dbReference type="Proteomes" id="UP000276437">
    <property type="component" value="Chromosome"/>
</dbReference>
<feature type="transmembrane region" description="Helical" evidence="7">
    <location>
        <begin position="55"/>
        <end position="72"/>
    </location>
</feature>
<gene>
    <name evidence="9" type="primary">ssuC_8</name>
    <name evidence="9" type="ORF">MAMMFC1_00169</name>
</gene>
<evidence type="ECO:0000256" key="2">
    <source>
        <dbReference type="ARBA" id="ARBA00022448"/>
    </source>
</evidence>
<feature type="transmembrane region" description="Helical" evidence="7">
    <location>
        <begin position="211"/>
        <end position="231"/>
    </location>
</feature>
<evidence type="ECO:0000256" key="5">
    <source>
        <dbReference type="ARBA" id="ARBA00022989"/>
    </source>
</evidence>
<evidence type="ECO:0000256" key="1">
    <source>
        <dbReference type="ARBA" id="ARBA00004651"/>
    </source>
</evidence>
<keyword evidence="3" id="KW-1003">Cell membrane</keyword>
<comment type="subcellular location">
    <subcellularLocation>
        <location evidence="1 7">Cell membrane</location>
        <topology evidence="1 7">Multi-pass membrane protein</topology>
    </subcellularLocation>
</comment>
<keyword evidence="10" id="KW-1185">Reference proteome</keyword>
<dbReference type="KEGG" id="mana:MAMMFC1_00169"/>
<dbReference type="AlphaFoldDB" id="A0A348AEN8"/>
<reference evidence="9 10" key="1">
    <citation type="journal article" date="2018" name="Int. J. Syst. Evol. Microbiol.">
        <title>Methylomusa anaerophila gen. nov., sp. nov., an anaerobic methanol-utilizing bacterium isolated from a microbial fuel cell.</title>
        <authorList>
            <person name="Amano N."/>
            <person name="Yamamuro A."/>
            <person name="Miyahara M."/>
            <person name="Kouzuma A."/>
            <person name="Abe T."/>
            <person name="Watanabe K."/>
        </authorList>
    </citation>
    <scope>NUCLEOTIDE SEQUENCE [LARGE SCALE GENOMIC DNA]</scope>
    <source>
        <strain evidence="9 10">MMFC1</strain>
    </source>
</reference>
<evidence type="ECO:0000256" key="7">
    <source>
        <dbReference type="RuleBase" id="RU363032"/>
    </source>
</evidence>
<accession>A0A348AEN8</accession>
<dbReference type="PROSITE" id="PS50928">
    <property type="entry name" value="ABC_TM1"/>
    <property type="match status" value="1"/>
</dbReference>
<evidence type="ECO:0000256" key="3">
    <source>
        <dbReference type="ARBA" id="ARBA00022475"/>
    </source>
</evidence>
<dbReference type="PANTHER" id="PTHR30151">
    <property type="entry name" value="ALKANE SULFONATE ABC TRANSPORTER-RELATED, MEMBRANE SUBUNIT"/>
    <property type="match status" value="1"/>
</dbReference>
<feature type="domain" description="ABC transmembrane type-1" evidence="8">
    <location>
        <begin position="84"/>
        <end position="264"/>
    </location>
</feature>
<evidence type="ECO:0000313" key="9">
    <source>
        <dbReference type="EMBL" id="BBB89536.1"/>
    </source>
</evidence>
<dbReference type="InterPro" id="IPR000515">
    <property type="entry name" value="MetI-like"/>
</dbReference>
<evidence type="ECO:0000259" key="8">
    <source>
        <dbReference type="PROSITE" id="PS50928"/>
    </source>
</evidence>
<dbReference type="GO" id="GO:0005886">
    <property type="term" value="C:plasma membrane"/>
    <property type="evidence" value="ECO:0007669"/>
    <property type="project" value="UniProtKB-SubCell"/>
</dbReference>
<keyword evidence="4 7" id="KW-0812">Transmembrane</keyword>
<dbReference type="EMBL" id="AP018449">
    <property type="protein sequence ID" value="BBB89536.1"/>
    <property type="molecule type" value="Genomic_DNA"/>
</dbReference>
<keyword evidence="5 7" id="KW-1133">Transmembrane helix</keyword>
<dbReference type="OrthoDB" id="9804353at2"/>
<evidence type="ECO:0000313" key="10">
    <source>
        <dbReference type="Proteomes" id="UP000276437"/>
    </source>
</evidence>
<comment type="similarity">
    <text evidence="7">Belongs to the binding-protein-dependent transport system permease family.</text>
</comment>
<protein>
    <submittedName>
        <fullName evidence="9">Putative aliphatic sulfonates transport permease protein SsuC</fullName>
    </submittedName>
</protein>
<name>A0A348AEN8_9FIRM</name>
<sequence length="275" mass="30362">MNVKTGEVAAAKGGNAQTLRLWLERLGSGFERAASILVVLLVWEVLPRAELIDRFILPTFSDVISGLAGLFITGEMFKHIAVSFGRAFTGFIAAVSFSIILGIFMGWFKRLERYVNPLLELGRNTPILALYPVFIMFFGVGEVSKVAIIFWGTIWPILLNTIGGVKNVDPLLIKSARSMGISLFPLFRKVILPAATPAIITGLRLSATTSILILVAAEMLNANAGLGFMIFYNETKYKIPEMYSGIITLSILGFLINYLLIALENRLTRWKEQAN</sequence>
<keyword evidence="6 7" id="KW-0472">Membrane</keyword>
<proteinExistence type="inferred from homology"/>
<evidence type="ECO:0000256" key="4">
    <source>
        <dbReference type="ARBA" id="ARBA00022692"/>
    </source>
</evidence>
<organism evidence="9 10">
    <name type="scientific">Methylomusa anaerophila</name>
    <dbReference type="NCBI Taxonomy" id="1930071"/>
    <lineage>
        <taxon>Bacteria</taxon>
        <taxon>Bacillati</taxon>
        <taxon>Bacillota</taxon>
        <taxon>Negativicutes</taxon>
        <taxon>Selenomonadales</taxon>
        <taxon>Sporomusaceae</taxon>
        <taxon>Methylomusa</taxon>
    </lineage>
</organism>
<dbReference type="PANTHER" id="PTHR30151:SF0">
    <property type="entry name" value="ABC TRANSPORTER PERMEASE PROTEIN MJ0413-RELATED"/>
    <property type="match status" value="1"/>
</dbReference>
<dbReference type="RefSeq" id="WP_126305673.1">
    <property type="nucleotide sequence ID" value="NZ_AP018449.1"/>
</dbReference>
<dbReference type="Gene3D" id="1.10.3720.10">
    <property type="entry name" value="MetI-like"/>
    <property type="match status" value="1"/>
</dbReference>
<keyword evidence="2 7" id="KW-0813">Transport</keyword>
<feature type="transmembrane region" description="Helical" evidence="7">
    <location>
        <begin position="120"/>
        <end position="140"/>
    </location>
</feature>
<feature type="transmembrane region" description="Helical" evidence="7">
    <location>
        <begin position="84"/>
        <end position="108"/>
    </location>
</feature>
<dbReference type="InterPro" id="IPR035906">
    <property type="entry name" value="MetI-like_sf"/>
</dbReference>
<dbReference type="Pfam" id="PF00528">
    <property type="entry name" value="BPD_transp_1"/>
    <property type="match status" value="1"/>
</dbReference>
<dbReference type="GO" id="GO:0055085">
    <property type="term" value="P:transmembrane transport"/>
    <property type="evidence" value="ECO:0007669"/>
    <property type="project" value="InterPro"/>
</dbReference>
<dbReference type="CDD" id="cd06261">
    <property type="entry name" value="TM_PBP2"/>
    <property type="match status" value="1"/>
</dbReference>
<dbReference type="SUPFAM" id="SSF161098">
    <property type="entry name" value="MetI-like"/>
    <property type="match status" value="1"/>
</dbReference>